<sequence length="68" mass="7985">MLSEKPNSIIIEPYSPYQEEDLCFFRIESTAMNGFGGVNRELHDMYVCKNTIQYLGFSDWIWTIVDID</sequence>
<organism evidence="1 2">
    <name type="scientific">Halosquirtibacter laminarini</name>
    <dbReference type="NCBI Taxonomy" id="3374600"/>
    <lineage>
        <taxon>Bacteria</taxon>
        <taxon>Pseudomonadati</taxon>
        <taxon>Bacteroidota</taxon>
        <taxon>Bacteroidia</taxon>
        <taxon>Marinilabiliales</taxon>
        <taxon>Prolixibacteraceae</taxon>
        <taxon>Halosquirtibacter</taxon>
    </lineage>
</organism>
<name>A0AC61NHG2_9BACT</name>
<reference evidence="1" key="1">
    <citation type="submission" date="2021-08" db="EMBL/GenBank/DDBJ databases">
        <title>Novel anaerobic bacterium isolated from sea squirt in East Sea, Republic of Korea.</title>
        <authorList>
            <person name="Nguyen T.H."/>
            <person name="Li Z."/>
            <person name="Lee Y.-J."/>
            <person name="Ko J."/>
            <person name="Kim S.-G."/>
        </authorList>
    </citation>
    <scope>NUCLEOTIDE SEQUENCE</scope>
    <source>
        <strain evidence="1">KCTC 25031</strain>
    </source>
</reference>
<evidence type="ECO:0000313" key="2">
    <source>
        <dbReference type="Proteomes" id="UP000826212"/>
    </source>
</evidence>
<proteinExistence type="predicted"/>
<dbReference type="EMBL" id="CP081303">
    <property type="protein sequence ID" value="QZE15103.1"/>
    <property type="molecule type" value="Genomic_DNA"/>
</dbReference>
<gene>
    <name evidence="1" type="ORF">K4L44_04545</name>
</gene>
<dbReference type="Proteomes" id="UP000826212">
    <property type="component" value="Chromosome"/>
</dbReference>
<keyword evidence="2" id="KW-1185">Reference proteome</keyword>
<accession>A0AC61NHG2</accession>
<protein>
    <submittedName>
        <fullName evidence="1">Uncharacterized protein</fullName>
    </submittedName>
</protein>
<evidence type="ECO:0000313" key="1">
    <source>
        <dbReference type="EMBL" id="QZE15103.1"/>
    </source>
</evidence>